<comment type="caution">
    <text evidence="2">The sequence shown here is derived from an EMBL/GenBank/DDBJ whole genome shotgun (WGS) entry which is preliminary data.</text>
</comment>
<evidence type="ECO:0000313" key="3">
    <source>
        <dbReference type="Proteomes" id="UP000651057"/>
    </source>
</evidence>
<dbReference type="Proteomes" id="UP000651057">
    <property type="component" value="Unassembled WGS sequence"/>
</dbReference>
<keyword evidence="3" id="KW-1185">Reference proteome</keyword>
<gene>
    <name evidence="2" type="ORF">JJQ60_12380</name>
</gene>
<sequence length="328" mass="37454">MMKKVKNYIAPDLAKKKIARYKYWNIKDESGISITSSEDITDGRSFGEVLDNIIADNVDAEVQVKFGTNEQSSRQNAPIFIRVNETIEWVEPEEEETIKINGVPHKLDKNGNVNINLSTPQVETPIIESPNDVIRQEMELQLEGLRKESELKEQRYQADLHNKLAEQTLKFKEMMLSDREARIAEREQDLATKEAILEEKETEMSDQLKGYVKLIPSTLGGVVTEWLKSNPFGTKTTGLGTTENKPKRIPKPRNPVKFSIDNDTPEPEEPIIDKGFDLTDDELFNIEVNDAEEVGEVRPEPHEPEIEIIPEEKEETANTNEITDHEEL</sequence>
<feature type="region of interest" description="Disordered" evidence="1">
    <location>
        <begin position="290"/>
        <end position="328"/>
    </location>
</feature>
<protein>
    <submittedName>
        <fullName evidence="2">Uncharacterized protein</fullName>
    </submittedName>
</protein>
<evidence type="ECO:0000313" key="2">
    <source>
        <dbReference type="EMBL" id="MBL0684317.1"/>
    </source>
</evidence>
<reference evidence="2" key="1">
    <citation type="submission" date="2021-01" db="EMBL/GenBank/DDBJ databases">
        <authorList>
            <person name="Zhong Y.L."/>
        </authorList>
    </citation>
    <scope>NUCLEOTIDE SEQUENCE</scope>
    <source>
        <strain evidence="2">KCTC 23302</strain>
    </source>
</reference>
<name>A0A936ZRY6_9FLAO</name>
<dbReference type="RefSeq" id="WP_201920263.1">
    <property type="nucleotide sequence ID" value="NZ_BAABAX010000003.1"/>
</dbReference>
<proteinExistence type="predicted"/>
<feature type="region of interest" description="Disordered" evidence="1">
    <location>
        <begin position="234"/>
        <end position="269"/>
    </location>
</feature>
<feature type="compositionally biased region" description="Polar residues" evidence="1">
    <location>
        <begin position="234"/>
        <end position="243"/>
    </location>
</feature>
<feature type="compositionally biased region" description="Basic and acidic residues" evidence="1">
    <location>
        <begin position="295"/>
        <end position="305"/>
    </location>
</feature>
<dbReference type="EMBL" id="JAERQJ010000004">
    <property type="protein sequence ID" value="MBL0684317.1"/>
    <property type="molecule type" value="Genomic_DNA"/>
</dbReference>
<organism evidence="2 3">
    <name type="scientific">Aquimarina mytili</name>
    <dbReference type="NCBI Taxonomy" id="874423"/>
    <lineage>
        <taxon>Bacteria</taxon>
        <taxon>Pseudomonadati</taxon>
        <taxon>Bacteroidota</taxon>
        <taxon>Flavobacteriia</taxon>
        <taxon>Flavobacteriales</taxon>
        <taxon>Flavobacteriaceae</taxon>
        <taxon>Aquimarina</taxon>
    </lineage>
</organism>
<evidence type="ECO:0000256" key="1">
    <source>
        <dbReference type="SAM" id="MobiDB-lite"/>
    </source>
</evidence>
<dbReference type="AlphaFoldDB" id="A0A936ZRY6"/>
<accession>A0A936ZRY6</accession>